<evidence type="ECO:0000313" key="4">
    <source>
        <dbReference type="Proteomes" id="UP001604336"/>
    </source>
</evidence>
<accession>A0ABD1U0M2</accession>
<evidence type="ECO:0000313" key="3">
    <source>
        <dbReference type="EMBL" id="KAL2518535.1"/>
    </source>
</evidence>
<sequence>MMAGHDHLILILYKLERIFPPAFFDIMIHLIMHLSKETILGGLMHVRWMYPFEQYLKKLNNYVRNQAYPVLTSVQRRALYDTTGDTSFINDEDVKDDTHEEYENDETCSESNEDYNDDDEDQMYHDSNSD</sequence>
<dbReference type="InterPro" id="IPR025452">
    <property type="entry name" value="DUF4218"/>
</dbReference>
<keyword evidence="4" id="KW-1185">Reference proteome</keyword>
<feature type="domain" description="DUF4218" evidence="2">
    <location>
        <begin position="7"/>
        <end position="69"/>
    </location>
</feature>
<comment type="caution">
    <text evidence="3">The sequence shown here is derived from an EMBL/GenBank/DDBJ whole genome shotgun (WGS) entry which is preliminary data.</text>
</comment>
<feature type="compositionally biased region" description="Acidic residues" evidence="1">
    <location>
        <begin position="90"/>
        <end position="121"/>
    </location>
</feature>
<protein>
    <submittedName>
        <fullName evidence="3">DUF4218 domain-containing protein</fullName>
    </submittedName>
</protein>
<feature type="region of interest" description="Disordered" evidence="1">
    <location>
        <begin position="85"/>
        <end position="130"/>
    </location>
</feature>
<evidence type="ECO:0000256" key="1">
    <source>
        <dbReference type="SAM" id="MobiDB-lite"/>
    </source>
</evidence>
<gene>
    <name evidence="3" type="ORF">Adt_14782</name>
</gene>
<dbReference type="PANTHER" id="PTHR48258">
    <property type="entry name" value="DUF4218 DOMAIN-CONTAINING PROTEIN-RELATED"/>
    <property type="match status" value="1"/>
</dbReference>
<name>A0ABD1U0M2_9LAMI</name>
<proteinExistence type="predicted"/>
<dbReference type="EMBL" id="JBFOLK010000004">
    <property type="protein sequence ID" value="KAL2518535.1"/>
    <property type="molecule type" value="Genomic_DNA"/>
</dbReference>
<evidence type="ECO:0000259" key="2">
    <source>
        <dbReference type="Pfam" id="PF13960"/>
    </source>
</evidence>
<organism evidence="3 4">
    <name type="scientific">Abeliophyllum distichum</name>
    <dbReference type="NCBI Taxonomy" id="126358"/>
    <lineage>
        <taxon>Eukaryota</taxon>
        <taxon>Viridiplantae</taxon>
        <taxon>Streptophyta</taxon>
        <taxon>Embryophyta</taxon>
        <taxon>Tracheophyta</taxon>
        <taxon>Spermatophyta</taxon>
        <taxon>Magnoliopsida</taxon>
        <taxon>eudicotyledons</taxon>
        <taxon>Gunneridae</taxon>
        <taxon>Pentapetalae</taxon>
        <taxon>asterids</taxon>
        <taxon>lamiids</taxon>
        <taxon>Lamiales</taxon>
        <taxon>Oleaceae</taxon>
        <taxon>Forsythieae</taxon>
        <taxon>Abeliophyllum</taxon>
    </lineage>
</organism>
<reference evidence="4" key="1">
    <citation type="submission" date="2024-07" db="EMBL/GenBank/DDBJ databases">
        <title>Two chromosome-level genome assemblies of Korean endemic species Abeliophyllum distichum and Forsythia ovata (Oleaceae).</title>
        <authorList>
            <person name="Jang H."/>
        </authorList>
    </citation>
    <scope>NUCLEOTIDE SEQUENCE [LARGE SCALE GENOMIC DNA]</scope>
</reference>
<dbReference type="AlphaFoldDB" id="A0ABD1U0M2"/>
<dbReference type="Proteomes" id="UP001604336">
    <property type="component" value="Unassembled WGS sequence"/>
</dbReference>
<dbReference type="Pfam" id="PF13960">
    <property type="entry name" value="DUF4218"/>
    <property type="match status" value="1"/>
</dbReference>